<keyword evidence="3" id="KW-0560">Oxidoreductase</keyword>
<evidence type="ECO:0000256" key="5">
    <source>
        <dbReference type="ARBA" id="ARBA00023014"/>
    </source>
</evidence>
<evidence type="ECO:0000256" key="3">
    <source>
        <dbReference type="ARBA" id="ARBA00023002"/>
    </source>
</evidence>
<keyword evidence="5" id="KW-0411">Iron-sulfur</keyword>
<dbReference type="GO" id="GO:0051213">
    <property type="term" value="F:dioxygenase activity"/>
    <property type="evidence" value="ECO:0007669"/>
    <property type="project" value="UniProtKB-KW"/>
</dbReference>
<name>A0ABT0BLA7_9SPHN</name>
<reference evidence="7 8" key="1">
    <citation type="submission" date="2022-04" db="EMBL/GenBank/DDBJ databases">
        <title>Identification of a novel bacterium isolated from mangrove sediments.</title>
        <authorList>
            <person name="Pan X."/>
        </authorList>
    </citation>
    <scope>NUCLEOTIDE SEQUENCE [LARGE SCALE GENOMIC DNA]</scope>
    <source>
        <strain evidence="7 8">B2638</strain>
    </source>
</reference>
<gene>
    <name evidence="7" type="ORF">MTR66_03340</name>
</gene>
<dbReference type="InterPro" id="IPR036922">
    <property type="entry name" value="Rieske_2Fe-2S_sf"/>
</dbReference>
<dbReference type="PANTHER" id="PTHR21266">
    <property type="entry name" value="IRON-SULFUR DOMAIN CONTAINING PROTEIN"/>
    <property type="match status" value="1"/>
</dbReference>
<keyword evidence="7" id="KW-0223">Dioxygenase</keyword>
<evidence type="ECO:0000313" key="8">
    <source>
        <dbReference type="Proteomes" id="UP001202281"/>
    </source>
</evidence>
<dbReference type="EMBL" id="JALHLG010000003">
    <property type="protein sequence ID" value="MCJ2185846.1"/>
    <property type="molecule type" value="Genomic_DNA"/>
</dbReference>
<dbReference type="Proteomes" id="UP001202281">
    <property type="component" value="Unassembled WGS sequence"/>
</dbReference>
<keyword evidence="1" id="KW-0001">2Fe-2S</keyword>
<comment type="caution">
    <text evidence="7">The sequence shown here is derived from an EMBL/GenBank/DDBJ whole genome shotgun (WGS) entry which is preliminary data.</text>
</comment>
<organism evidence="7 8">
    <name type="scientific">Novosphingobium beihaiensis</name>
    <dbReference type="NCBI Taxonomy" id="2930389"/>
    <lineage>
        <taxon>Bacteria</taxon>
        <taxon>Pseudomonadati</taxon>
        <taxon>Pseudomonadota</taxon>
        <taxon>Alphaproteobacteria</taxon>
        <taxon>Sphingomonadales</taxon>
        <taxon>Sphingomonadaceae</taxon>
        <taxon>Novosphingobium</taxon>
    </lineage>
</organism>
<evidence type="ECO:0000313" key="7">
    <source>
        <dbReference type="EMBL" id="MCJ2185846.1"/>
    </source>
</evidence>
<keyword evidence="8" id="KW-1185">Reference proteome</keyword>
<dbReference type="PROSITE" id="PS51296">
    <property type="entry name" value="RIESKE"/>
    <property type="match status" value="1"/>
</dbReference>
<dbReference type="SUPFAM" id="SSF50022">
    <property type="entry name" value="ISP domain"/>
    <property type="match status" value="1"/>
</dbReference>
<dbReference type="Gene3D" id="3.90.380.10">
    <property type="entry name" value="Naphthalene 1,2-dioxygenase Alpha Subunit, Chain A, domain 1"/>
    <property type="match status" value="1"/>
</dbReference>
<evidence type="ECO:0000259" key="6">
    <source>
        <dbReference type="PROSITE" id="PS51296"/>
    </source>
</evidence>
<dbReference type="RefSeq" id="WP_243917890.1">
    <property type="nucleotide sequence ID" value="NZ_JALHLG010000003.1"/>
</dbReference>
<dbReference type="Pfam" id="PF19112">
    <property type="entry name" value="VanA_C"/>
    <property type="match status" value="1"/>
</dbReference>
<keyword evidence="4" id="KW-0408">Iron</keyword>
<dbReference type="Pfam" id="PF00355">
    <property type="entry name" value="Rieske"/>
    <property type="match status" value="1"/>
</dbReference>
<dbReference type="SUPFAM" id="SSF55961">
    <property type="entry name" value="Bet v1-like"/>
    <property type="match status" value="1"/>
</dbReference>
<dbReference type="PANTHER" id="PTHR21266:SF60">
    <property type="entry name" value="3-KETOSTEROID-9-ALPHA-MONOOXYGENASE, OXYGENASE COMPONENT"/>
    <property type="match status" value="1"/>
</dbReference>
<dbReference type="InterPro" id="IPR044043">
    <property type="entry name" value="VanA_C_cat"/>
</dbReference>
<evidence type="ECO:0000256" key="1">
    <source>
        <dbReference type="ARBA" id="ARBA00022714"/>
    </source>
</evidence>
<dbReference type="InterPro" id="IPR017941">
    <property type="entry name" value="Rieske_2Fe-2S"/>
</dbReference>
<dbReference type="InterPro" id="IPR050584">
    <property type="entry name" value="Cholesterol_7-desaturase"/>
</dbReference>
<keyword evidence="2" id="KW-0479">Metal-binding</keyword>
<evidence type="ECO:0000256" key="4">
    <source>
        <dbReference type="ARBA" id="ARBA00023004"/>
    </source>
</evidence>
<dbReference type="Gene3D" id="2.102.10.10">
    <property type="entry name" value="Rieske [2Fe-2S] iron-sulphur domain"/>
    <property type="match status" value="1"/>
</dbReference>
<sequence>MADRNTPFVFDCWYAAGFSHEFGRDLFARTILGKPLVFYRTQDGAPVALSDRCVHRSFPLSHSTLDGDTIVCGYHGLRFDPEGACIEVPAQQGPCPAGIGVRSYALREQGPLVWIWMGDGEPDADLPAGEWIGDPQWPASQQYYHLPASYVALHENLLDLTHLSFLHAGTFGTPDFACAPYDLELDEERGNFKLIRTVKPTRLPPVWAEPLKLTGVDAVRQTTSEFAAPSAHLVHGHFYALSDEAFPPDTRIITAHLPTPETATTTHYFIHHGRNFAVEDDTVTDFMQQQLAAAFVEDIEGLTALEKLASAIPQDDQFEISLASDRAGVAMRRWLLKAATA</sequence>
<evidence type="ECO:0000256" key="2">
    <source>
        <dbReference type="ARBA" id="ARBA00022723"/>
    </source>
</evidence>
<proteinExistence type="predicted"/>
<protein>
    <submittedName>
        <fullName evidence="7">Aromatic ring-hydroxylating dioxygenase subunit alpha</fullName>
    </submittedName>
</protein>
<feature type="domain" description="Rieske" evidence="6">
    <location>
        <begin position="13"/>
        <end position="115"/>
    </location>
</feature>
<accession>A0ABT0BLA7</accession>